<evidence type="ECO:0000313" key="13">
    <source>
        <dbReference type="Proteomes" id="UP000433483"/>
    </source>
</evidence>
<evidence type="ECO:0000313" key="9">
    <source>
        <dbReference type="EMBL" id="KAE9220500.1"/>
    </source>
</evidence>
<evidence type="ECO:0000313" key="5">
    <source>
        <dbReference type="EMBL" id="KAE9070612.1"/>
    </source>
</evidence>
<evidence type="ECO:0000313" key="7">
    <source>
        <dbReference type="EMBL" id="KAE9171986.1"/>
    </source>
</evidence>
<organism evidence="2 12">
    <name type="scientific">Phytophthora fragariae</name>
    <dbReference type="NCBI Taxonomy" id="53985"/>
    <lineage>
        <taxon>Eukaryota</taxon>
        <taxon>Sar</taxon>
        <taxon>Stramenopiles</taxon>
        <taxon>Oomycota</taxon>
        <taxon>Peronosporomycetes</taxon>
        <taxon>Peronosporales</taxon>
        <taxon>Peronosporaceae</taxon>
        <taxon>Phytophthora</taxon>
    </lineage>
</organism>
<dbReference type="OrthoDB" id="10271071at2759"/>
<feature type="signal peptide" evidence="1">
    <location>
        <begin position="1"/>
        <end position="19"/>
    </location>
</feature>
<accession>A0A6A3DMM0</accession>
<dbReference type="Proteomes" id="UP000433483">
    <property type="component" value="Unassembled WGS sequence"/>
</dbReference>
<dbReference type="EMBL" id="QXFZ01003199">
    <property type="protein sequence ID" value="KAE9070612.1"/>
    <property type="molecule type" value="Genomic_DNA"/>
</dbReference>
<dbReference type="EMBL" id="QXGA01003305">
    <property type="protein sequence ID" value="KAE9084861.1"/>
    <property type="molecule type" value="Genomic_DNA"/>
</dbReference>
<dbReference type="Proteomes" id="UP000441208">
    <property type="component" value="Unassembled WGS sequence"/>
</dbReference>
<evidence type="ECO:0000313" key="21">
    <source>
        <dbReference type="Proteomes" id="UP000488956"/>
    </source>
</evidence>
<evidence type="ECO:0000256" key="1">
    <source>
        <dbReference type="SAM" id="SignalP"/>
    </source>
</evidence>
<evidence type="ECO:0000313" key="10">
    <source>
        <dbReference type="EMBL" id="KAE9276019.1"/>
    </source>
</evidence>
<dbReference type="EMBL" id="QXGC01000802">
    <property type="protein sequence ID" value="KAE9220500.1"/>
    <property type="molecule type" value="Genomic_DNA"/>
</dbReference>
<evidence type="ECO:0000313" key="8">
    <source>
        <dbReference type="EMBL" id="KAE9180369.1"/>
    </source>
</evidence>
<evidence type="ECO:0008006" key="22">
    <source>
        <dbReference type="Google" id="ProtNLM"/>
    </source>
</evidence>
<evidence type="ECO:0000313" key="15">
    <source>
        <dbReference type="Proteomes" id="UP000440367"/>
    </source>
</evidence>
<dbReference type="EMBL" id="QXGD01003136">
    <property type="protein sequence ID" value="KAE9180369.1"/>
    <property type="molecule type" value="Genomic_DNA"/>
</dbReference>
<evidence type="ECO:0000313" key="17">
    <source>
        <dbReference type="Proteomes" id="UP000441208"/>
    </source>
</evidence>
<reference evidence="12 13" key="1">
    <citation type="submission" date="2018-08" db="EMBL/GenBank/DDBJ databases">
        <title>Genomic investigation of the strawberry pathogen Phytophthora fragariae indicates pathogenicity is determined by transcriptional variation in three key races.</title>
        <authorList>
            <person name="Adams T.M."/>
            <person name="Armitage A.D."/>
            <person name="Sobczyk M.K."/>
            <person name="Bates H.J."/>
            <person name="Dunwell J.M."/>
            <person name="Nellist C.F."/>
            <person name="Harrison R.J."/>
        </authorList>
    </citation>
    <scope>NUCLEOTIDE SEQUENCE [LARGE SCALE GENOMIC DNA]</scope>
    <source>
        <strain evidence="10 14">A4</strain>
        <strain evidence="8 15">BC-1</strain>
        <strain evidence="9 19">BC-23</strain>
        <strain evidence="7 13">NOV-27</strain>
        <strain evidence="6 16">NOV-5</strain>
        <strain evidence="5 17">NOV-71</strain>
        <strain evidence="11 20">NOV-77</strain>
        <strain evidence="2 12">NOV-9</strain>
        <strain evidence="4 21">ONT-3</strain>
        <strain evidence="3 18">SCRP245</strain>
    </source>
</reference>
<dbReference type="Proteomes" id="UP000437068">
    <property type="component" value="Unassembled WGS sequence"/>
</dbReference>
<evidence type="ECO:0000313" key="11">
    <source>
        <dbReference type="EMBL" id="KAE9335009.1"/>
    </source>
</evidence>
<dbReference type="Proteomes" id="UP000476176">
    <property type="component" value="Unassembled WGS sequence"/>
</dbReference>
<evidence type="ECO:0000313" key="6">
    <source>
        <dbReference type="EMBL" id="KAE9084861.1"/>
    </source>
</evidence>
<evidence type="ECO:0000313" key="12">
    <source>
        <dbReference type="Proteomes" id="UP000429523"/>
    </source>
</evidence>
<dbReference type="EMBL" id="QXGB01003228">
    <property type="protein sequence ID" value="KAE9171986.1"/>
    <property type="molecule type" value="Genomic_DNA"/>
</dbReference>
<dbReference type="Proteomes" id="UP000440732">
    <property type="component" value="Unassembled WGS sequence"/>
</dbReference>
<evidence type="ECO:0000313" key="14">
    <source>
        <dbReference type="Proteomes" id="UP000437068"/>
    </source>
</evidence>
<dbReference type="Proteomes" id="UP000488956">
    <property type="component" value="Unassembled WGS sequence"/>
</dbReference>
<protein>
    <recommendedName>
        <fullName evidence="22">RxLR effector protein</fullName>
    </recommendedName>
</protein>
<dbReference type="Proteomes" id="UP000429523">
    <property type="component" value="Unassembled WGS sequence"/>
</dbReference>
<evidence type="ECO:0000313" key="16">
    <source>
        <dbReference type="Proteomes" id="UP000440732"/>
    </source>
</evidence>
<dbReference type="EMBL" id="QXGE01003272">
    <property type="protein sequence ID" value="KAE9276019.1"/>
    <property type="molecule type" value="Genomic_DNA"/>
</dbReference>
<evidence type="ECO:0000313" key="3">
    <source>
        <dbReference type="EMBL" id="KAE8971953.1"/>
    </source>
</evidence>
<dbReference type="EMBL" id="QXFW01003254">
    <property type="protein sequence ID" value="KAE8971953.1"/>
    <property type="molecule type" value="Genomic_DNA"/>
</dbReference>
<evidence type="ECO:0000313" key="19">
    <source>
        <dbReference type="Proteomes" id="UP000476176"/>
    </source>
</evidence>
<dbReference type="Proteomes" id="UP000440367">
    <property type="component" value="Unassembled WGS sequence"/>
</dbReference>
<evidence type="ECO:0000313" key="20">
    <source>
        <dbReference type="Proteomes" id="UP000486351"/>
    </source>
</evidence>
<evidence type="ECO:0000313" key="4">
    <source>
        <dbReference type="EMBL" id="KAE9070113.1"/>
    </source>
</evidence>
<keyword evidence="13" id="KW-1185">Reference proteome</keyword>
<feature type="chain" id="PRO_5036163518" description="RxLR effector protein" evidence="1">
    <location>
        <begin position="20"/>
        <end position="74"/>
    </location>
</feature>
<dbReference type="Proteomes" id="UP000486351">
    <property type="component" value="Unassembled WGS sequence"/>
</dbReference>
<comment type="caution">
    <text evidence="2">The sequence shown here is derived from an EMBL/GenBank/DDBJ whole genome shotgun (WGS) entry which is preliminary data.</text>
</comment>
<dbReference type="AlphaFoldDB" id="A0A6A3DMM0"/>
<dbReference type="Proteomes" id="UP000460718">
    <property type="component" value="Unassembled WGS sequence"/>
</dbReference>
<dbReference type="EMBL" id="QXFY01000820">
    <property type="protein sequence ID" value="KAE9335009.1"/>
    <property type="molecule type" value="Genomic_DNA"/>
</dbReference>
<dbReference type="EMBL" id="QXGF01003188">
    <property type="protein sequence ID" value="KAE8922165.1"/>
    <property type="molecule type" value="Genomic_DNA"/>
</dbReference>
<dbReference type="EMBL" id="QXFX01003267">
    <property type="protein sequence ID" value="KAE9070113.1"/>
    <property type="molecule type" value="Genomic_DNA"/>
</dbReference>
<keyword evidence="1" id="KW-0732">Signal</keyword>
<evidence type="ECO:0000313" key="2">
    <source>
        <dbReference type="EMBL" id="KAE8922165.1"/>
    </source>
</evidence>
<evidence type="ECO:0000313" key="18">
    <source>
        <dbReference type="Proteomes" id="UP000460718"/>
    </source>
</evidence>
<name>A0A6A3DMM0_9STRA</name>
<sequence length="74" mass="8245">MRIWLLVCWWSGWGLRAHGLLAFVQQSERASTRTRGASSCSVLCPSLPAVREHGGRLVRGALACRDFWSRTSAD</sequence>
<proteinExistence type="predicted"/>
<gene>
    <name evidence="10" type="ORF">PF001_g26327</name>
    <name evidence="8" type="ORF">PF002_g27588</name>
    <name evidence="9" type="ORF">PF004_g13319</name>
    <name evidence="7" type="ORF">PF005_g26916</name>
    <name evidence="6" type="ORF">PF006_g26383</name>
    <name evidence="5" type="ORF">PF007_g26881</name>
    <name evidence="11" type="ORF">PF008_g13697</name>
    <name evidence="2" type="ORF">PF009_g27565</name>
    <name evidence="4" type="ORF">PF010_g26410</name>
    <name evidence="3" type="ORF">PF011_g25836</name>
</gene>